<dbReference type="InterPro" id="IPR050223">
    <property type="entry name" value="D-isomer_2-hydroxyacid_DH"/>
</dbReference>
<feature type="domain" description="D-isomer specific 2-hydroxyacid dehydrogenase NAD-binding" evidence="5">
    <location>
        <begin position="125"/>
        <end position="301"/>
    </location>
</feature>
<dbReference type="AlphaFoldDB" id="A0A067RDX8"/>
<evidence type="ECO:0000256" key="2">
    <source>
        <dbReference type="ARBA" id="ARBA00073306"/>
    </source>
</evidence>
<dbReference type="eggNOG" id="KOG0069">
    <property type="taxonomic scope" value="Eukaryota"/>
</dbReference>
<dbReference type="PANTHER" id="PTHR10996:SF119">
    <property type="entry name" value="FI03731P-RELATED"/>
    <property type="match status" value="1"/>
</dbReference>
<dbReference type="CDD" id="cd05301">
    <property type="entry name" value="GDH"/>
    <property type="match status" value="1"/>
</dbReference>
<dbReference type="GO" id="GO:0030267">
    <property type="term" value="F:glyoxylate reductase (NADPH) activity"/>
    <property type="evidence" value="ECO:0007669"/>
    <property type="project" value="TreeGrafter"/>
</dbReference>
<dbReference type="Gene3D" id="3.40.50.720">
    <property type="entry name" value="NAD(P)-binding Rossmann-like Domain"/>
    <property type="match status" value="2"/>
</dbReference>
<dbReference type="FunCoup" id="A0A067RDX8">
    <property type="interactions" value="188"/>
</dbReference>
<keyword evidence="1 3" id="KW-0560">Oxidoreductase</keyword>
<organism evidence="6 7">
    <name type="scientific">Zootermopsis nevadensis</name>
    <name type="common">Dampwood termite</name>
    <dbReference type="NCBI Taxonomy" id="136037"/>
    <lineage>
        <taxon>Eukaryota</taxon>
        <taxon>Metazoa</taxon>
        <taxon>Ecdysozoa</taxon>
        <taxon>Arthropoda</taxon>
        <taxon>Hexapoda</taxon>
        <taxon>Insecta</taxon>
        <taxon>Pterygota</taxon>
        <taxon>Neoptera</taxon>
        <taxon>Polyneoptera</taxon>
        <taxon>Dictyoptera</taxon>
        <taxon>Blattodea</taxon>
        <taxon>Blattoidea</taxon>
        <taxon>Termitoidae</taxon>
        <taxon>Termopsidae</taxon>
        <taxon>Zootermopsis</taxon>
    </lineage>
</organism>
<reference evidence="6 7" key="1">
    <citation type="journal article" date="2014" name="Nat. Commun.">
        <title>Molecular traces of alternative social organization in a termite genome.</title>
        <authorList>
            <person name="Terrapon N."/>
            <person name="Li C."/>
            <person name="Robertson H.M."/>
            <person name="Ji L."/>
            <person name="Meng X."/>
            <person name="Booth W."/>
            <person name="Chen Z."/>
            <person name="Childers C.P."/>
            <person name="Glastad K.M."/>
            <person name="Gokhale K."/>
            <person name="Gowin J."/>
            <person name="Gronenberg W."/>
            <person name="Hermansen R.A."/>
            <person name="Hu H."/>
            <person name="Hunt B.G."/>
            <person name="Huylmans A.K."/>
            <person name="Khalil S.M."/>
            <person name="Mitchell R.D."/>
            <person name="Munoz-Torres M.C."/>
            <person name="Mustard J.A."/>
            <person name="Pan H."/>
            <person name="Reese J.T."/>
            <person name="Scharf M.E."/>
            <person name="Sun F."/>
            <person name="Vogel H."/>
            <person name="Xiao J."/>
            <person name="Yang W."/>
            <person name="Yang Z."/>
            <person name="Yang Z."/>
            <person name="Zhou J."/>
            <person name="Zhu J."/>
            <person name="Brent C.S."/>
            <person name="Elsik C.G."/>
            <person name="Goodisman M.A."/>
            <person name="Liberles D.A."/>
            <person name="Roe R.M."/>
            <person name="Vargo E.L."/>
            <person name="Vilcinskas A."/>
            <person name="Wang J."/>
            <person name="Bornberg-Bauer E."/>
            <person name="Korb J."/>
            <person name="Zhang G."/>
            <person name="Liebig J."/>
        </authorList>
    </citation>
    <scope>NUCLEOTIDE SEQUENCE [LARGE SCALE GENOMIC DNA]</scope>
    <source>
        <tissue evidence="6">Whole organism</tissue>
    </source>
</reference>
<sequence length="332" mass="36414">MNRALHETCHRMGKLRILVTNPEVHQKAIELLQERYEVDICTELPYPTREQILQRISGTDGVLWCSKVKVDSEMLDKAGPTLKVLATMSAGYDHIDVEELKARGIKFGNTPYVLSAAVAEVAVLLCLATARRLHEGRLKIETNNWESYRPQWLMGQDIQGSTVGIVGFGGIGQAIAKRLIPFEVKQIIYSGHSPKPQAKEFGAVFVSFDELLRHSDFVIIVCPLNEETKGMFNEEAFNKMKPNAILVNVARGGIVDQPALYEALKQGKIFGAGLDVMIPEPLPTDSPLLSLPNCVLLPHVGSATVKTRTAMAVLAAENIIAALEGKPMPAPV</sequence>
<dbReference type="Pfam" id="PF00389">
    <property type="entry name" value="2-Hacid_dh"/>
    <property type="match status" value="1"/>
</dbReference>
<evidence type="ECO:0000313" key="7">
    <source>
        <dbReference type="Proteomes" id="UP000027135"/>
    </source>
</evidence>
<gene>
    <name evidence="6" type="ORF">L798_06971</name>
</gene>
<dbReference type="PANTHER" id="PTHR10996">
    <property type="entry name" value="2-HYDROXYACID DEHYDROGENASE-RELATED"/>
    <property type="match status" value="1"/>
</dbReference>
<proteinExistence type="inferred from homology"/>
<dbReference type="InterPro" id="IPR006139">
    <property type="entry name" value="D-isomer_2_OHA_DH_cat_dom"/>
</dbReference>
<evidence type="ECO:0000313" key="6">
    <source>
        <dbReference type="EMBL" id="KDR18220.1"/>
    </source>
</evidence>
<dbReference type="Pfam" id="PF02826">
    <property type="entry name" value="2-Hacid_dh_C"/>
    <property type="match status" value="1"/>
</dbReference>
<dbReference type="SUPFAM" id="SSF52283">
    <property type="entry name" value="Formate/glycerate dehydrogenase catalytic domain-like"/>
    <property type="match status" value="1"/>
</dbReference>
<dbReference type="GO" id="GO:0005829">
    <property type="term" value="C:cytosol"/>
    <property type="evidence" value="ECO:0007669"/>
    <property type="project" value="TreeGrafter"/>
</dbReference>
<dbReference type="EMBL" id="KK852699">
    <property type="protein sequence ID" value="KDR18220.1"/>
    <property type="molecule type" value="Genomic_DNA"/>
</dbReference>
<dbReference type="SUPFAM" id="SSF51735">
    <property type="entry name" value="NAD(P)-binding Rossmann-fold domains"/>
    <property type="match status" value="1"/>
</dbReference>
<dbReference type="OrthoDB" id="298012at2759"/>
<dbReference type="InParanoid" id="A0A067RDX8"/>
<dbReference type="OMA" id="CHSAGYD"/>
<dbReference type="InterPro" id="IPR036291">
    <property type="entry name" value="NAD(P)-bd_dom_sf"/>
</dbReference>
<feature type="domain" description="D-isomer specific 2-hydroxyacid dehydrogenase catalytic" evidence="4">
    <location>
        <begin position="17"/>
        <end position="332"/>
    </location>
</feature>
<dbReference type="GO" id="GO:0008465">
    <property type="term" value="F:hydroxypyruvate reductase (NADH) activity"/>
    <property type="evidence" value="ECO:0007669"/>
    <property type="project" value="TreeGrafter"/>
</dbReference>
<evidence type="ECO:0000256" key="1">
    <source>
        <dbReference type="ARBA" id="ARBA00023002"/>
    </source>
</evidence>
<dbReference type="InterPro" id="IPR006140">
    <property type="entry name" value="D-isomer_DH_NAD-bd"/>
</dbReference>
<dbReference type="PROSITE" id="PS00671">
    <property type="entry name" value="D_2_HYDROXYACID_DH_3"/>
    <property type="match status" value="1"/>
</dbReference>
<dbReference type="InterPro" id="IPR029753">
    <property type="entry name" value="D-isomer_DH_CS"/>
</dbReference>
<dbReference type="FunFam" id="3.40.50.720:FF:000026">
    <property type="entry name" value="Glyoxylate/hydroxypyruvate reductase B"/>
    <property type="match status" value="1"/>
</dbReference>
<keyword evidence="6" id="KW-0670">Pyruvate</keyword>
<accession>A0A067RDX8</accession>
<protein>
    <recommendedName>
        <fullName evidence="2">Glyoxylate reductase/hydroxypyruvate reductase</fullName>
    </recommendedName>
</protein>
<comment type="similarity">
    <text evidence="3">Belongs to the D-isomer specific 2-hydroxyacid dehydrogenase family.</text>
</comment>
<keyword evidence="7" id="KW-1185">Reference proteome</keyword>
<name>A0A067RDX8_ZOONE</name>
<dbReference type="Proteomes" id="UP000027135">
    <property type="component" value="Unassembled WGS sequence"/>
</dbReference>
<dbReference type="GO" id="GO:0051287">
    <property type="term" value="F:NAD binding"/>
    <property type="evidence" value="ECO:0007669"/>
    <property type="project" value="InterPro"/>
</dbReference>
<evidence type="ECO:0000259" key="4">
    <source>
        <dbReference type="Pfam" id="PF00389"/>
    </source>
</evidence>
<evidence type="ECO:0000256" key="3">
    <source>
        <dbReference type="RuleBase" id="RU003719"/>
    </source>
</evidence>
<dbReference type="STRING" id="136037.A0A067RDX8"/>
<evidence type="ECO:0000259" key="5">
    <source>
        <dbReference type="Pfam" id="PF02826"/>
    </source>
</evidence>